<proteinExistence type="predicted"/>
<name>A0A7J5D6F5_9ACTN</name>
<organism evidence="2 3">
    <name type="scientific">Streptomyces triticiradicis</name>
    <dbReference type="NCBI Taxonomy" id="2651189"/>
    <lineage>
        <taxon>Bacteria</taxon>
        <taxon>Bacillati</taxon>
        <taxon>Actinomycetota</taxon>
        <taxon>Actinomycetes</taxon>
        <taxon>Kitasatosporales</taxon>
        <taxon>Streptomycetaceae</taxon>
        <taxon>Streptomyces</taxon>
    </lineage>
</organism>
<keyword evidence="3" id="KW-1185">Reference proteome</keyword>
<accession>A0A7J5D6F5</accession>
<feature type="transmembrane region" description="Helical" evidence="1">
    <location>
        <begin position="12"/>
        <end position="38"/>
    </location>
</feature>
<protein>
    <submittedName>
        <fullName evidence="2">Uncharacterized protein</fullName>
    </submittedName>
</protein>
<comment type="caution">
    <text evidence="2">The sequence shown here is derived from an EMBL/GenBank/DDBJ whole genome shotgun (WGS) entry which is preliminary data.</text>
</comment>
<dbReference type="EMBL" id="WBKG01000038">
    <property type="protein sequence ID" value="KAB1980264.1"/>
    <property type="molecule type" value="Genomic_DNA"/>
</dbReference>
<feature type="transmembrane region" description="Helical" evidence="1">
    <location>
        <begin position="44"/>
        <end position="61"/>
    </location>
</feature>
<feature type="transmembrane region" description="Helical" evidence="1">
    <location>
        <begin position="104"/>
        <end position="125"/>
    </location>
</feature>
<sequence>MRRLPRDLVWDLVVETVLLELGGLAVFGVFTLLVWPFWGLPDSDTLATGLIVTGPAVWPAVELYRAGPPRRAAVVAAVLALATVTLLVAAAVNRALPALADSEAGIFIGCLVAMPVGAAVFAWCLNRANVA</sequence>
<keyword evidence="1" id="KW-0472">Membrane</keyword>
<feature type="transmembrane region" description="Helical" evidence="1">
    <location>
        <begin position="73"/>
        <end position="92"/>
    </location>
</feature>
<reference evidence="2 3" key="1">
    <citation type="submission" date="2019-09" db="EMBL/GenBank/DDBJ databases">
        <title>Isolation and identification of active actinomycetes.</title>
        <authorList>
            <person name="Yu Z."/>
            <person name="Han C."/>
            <person name="Yu B."/>
        </authorList>
    </citation>
    <scope>NUCLEOTIDE SEQUENCE [LARGE SCALE GENOMIC DNA]</scope>
    <source>
        <strain evidence="2 3">NEAU-H2</strain>
    </source>
</reference>
<dbReference type="Proteomes" id="UP000442990">
    <property type="component" value="Unassembled WGS sequence"/>
</dbReference>
<dbReference type="AlphaFoldDB" id="A0A7J5D6F5"/>
<evidence type="ECO:0000313" key="2">
    <source>
        <dbReference type="EMBL" id="KAB1980264.1"/>
    </source>
</evidence>
<keyword evidence="1" id="KW-1133">Transmembrane helix</keyword>
<gene>
    <name evidence="2" type="ORF">F8144_34025</name>
</gene>
<evidence type="ECO:0000313" key="3">
    <source>
        <dbReference type="Proteomes" id="UP000442990"/>
    </source>
</evidence>
<evidence type="ECO:0000256" key="1">
    <source>
        <dbReference type="SAM" id="Phobius"/>
    </source>
</evidence>
<keyword evidence="1" id="KW-0812">Transmembrane</keyword>